<dbReference type="EMBL" id="CAXITT010000195">
    <property type="protein sequence ID" value="CAL1535239.1"/>
    <property type="molecule type" value="Genomic_DNA"/>
</dbReference>
<proteinExistence type="predicted"/>
<evidence type="ECO:0000256" key="2">
    <source>
        <dbReference type="SAM" id="MobiDB-lite"/>
    </source>
</evidence>
<dbReference type="PROSITE" id="PS50003">
    <property type="entry name" value="PH_DOMAIN"/>
    <property type="match status" value="1"/>
</dbReference>
<evidence type="ECO:0000313" key="4">
    <source>
        <dbReference type="EMBL" id="CAL1535239.1"/>
    </source>
</evidence>
<dbReference type="AlphaFoldDB" id="A0AAV2HRP6"/>
<dbReference type="Pfam" id="PF00017">
    <property type="entry name" value="SH2"/>
    <property type="match status" value="1"/>
</dbReference>
<dbReference type="InterPro" id="IPR036860">
    <property type="entry name" value="SH2_dom_sf"/>
</dbReference>
<organism evidence="4 5">
    <name type="scientific">Lymnaea stagnalis</name>
    <name type="common">Great pond snail</name>
    <name type="synonym">Helix stagnalis</name>
    <dbReference type="NCBI Taxonomy" id="6523"/>
    <lineage>
        <taxon>Eukaryota</taxon>
        <taxon>Metazoa</taxon>
        <taxon>Spiralia</taxon>
        <taxon>Lophotrochozoa</taxon>
        <taxon>Mollusca</taxon>
        <taxon>Gastropoda</taxon>
        <taxon>Heterobranchia</taxon>
        <taxon>Euthyneura</taxon>
        <taxon>Panpulmonata</taxon>
        <taxon>Hygrophila</taxon>
        <taxon>Lymnaeoidea</taxon>
        <taxon>Lymnaeidae</taxon>
        <taxon>Lymnaea</taxon>
    </lineage>
</organism>
<evidence type="ECO:0000259" key="3">
    <source>
        <dbReference type="PROSITE" id="PS50003"/>
    </source>
</evidence>
<dbReference type="SUPFAM" id="SSF55550">
    <property type="entry name" value="SH2 domain"/>
    <property type="match status" value="1"/>
</dbReference>
<protein>
    <recommendedName>
        <fullName evidence="3">PH domain-containing protein</fullName>
    </recommendedName>
</protein>
<name>A0AAV2HRP6_LYMST</name>
<evidence type="ECO:0000256" key="1">
    <source>
        <dbReference type="ARBA" id="ARBA00022999"/>
    </source>
</evidence>
<dbReference type="Gene3D" id="2.30.29.30">
    <property type="entry name" value="Pleckstrin-homology domain (PH domain)/Phosphotyrosine-binding domain (PTB)"/>
    <property type="match status" value="1"/>
</dbReference>
<dbReference type="InterPro" id="IPR001849">
    <property type="entry name" value="PH_domain"/>
</dbReference>
<dbReference type="PANTHER" id="PTHR15126">
    <property type="entry name" value="SH3-BINDING"/>
    <property type="match status" value="1"/>
</dbReference>
<evidence type="ECO:0000313" key="5">
    <source>
        <dbReference type="Proteomes" id="UP001497497"/>
    </source>
</evidence>
<gene>
    <name evidence="4" type="ORF">GSLYS_00009199001</name>
</gene>
<reference evidence="4 5" key="1">
    <citation type="submission" date="2024-04" db="EMBL/GenBank/DDBJ databases">
        <authorList>
            <consortium name="Genoscope - CEA"/>
            <person name="William W."/>
        </authorList>
    </citation>
    <scope>NUCLEOTIDE SEQUENCE [LARGE SCALE GENOMIC DNA]</scope>
</reference>
<dbReference type="InterPro" id="IPR011993">
    <property type="entry name" value="PH-like_dom_sf"/>
</dbReference>
<dbReference type="SMART" id="SM00233">
    <property type="entry name" value="PH"/>
    <property type="match status" value="1"/>
</dbReference>
<feature type="region of interest" description="Disordered" evidence="2">
    <location>
        <begin position="241"/>
        <end position="265"/>
    </location>
</feature>
<dbReference type="SUPFAM" id="SSF50729">
    <property type="entry name" value="PH domain-like"/>
    <property type="match status" value="1"/>
</dbReference>
<dbReference type="InterPro" id="IPR035848">
    <property type="entry name" value="SH3BP2"/>
</dbReference>
<dbReference type="Gene3D" id="3.30.505.10">
    <property type="entry name" value="SH2 domain"/>
    <property type="match status" value="1"/>
</dbReference>
<comment type="caution">
    <text evidence="4">The sequence shown here is derived from an EMBL/GenBank/DDBJ whole genome shotgun (WGS) entry which is preliminary data.</text>
</comment>
<feature type="domain" description="PH" evidence="3">
    <location>
        <begin position="20"/>
        <end position="121"/>
    </location>
</feature>
<dbReference type="GO" id="GO:0007165">
    <property type="term" value="P:signal transduction"/>
    <property type="evidence" value="ECO:0007669"/>
    <property type="project" value="InterPro"/>
</dbReference>
<dbReference type="PANTHER" id="PTHR15126:SF4">
    <property type="entry name" value="SH3 DOMAIN-BINDING PROTEIN 2"/>
    <property type="match status" value="1"/>
</dbReference>
<dbReference type="Pfam" id="PF00169">
    <property type="entry name" value="PH"/>
    <property type="match status" value="1"/>
</dbReference>
<sequence length="391" mass="43843">MTTVISGKLSAQDYIKLPNATIKYGLLRKKKEKLSFGKWPRRFLILLNDSINVYKDENSKVPNSSFSLKGYNRVKRAESKGQEWCFSICPASNHENKVKTFACLSEQERKEWMRAIKRQLCAVNNADGPDSTILDKFRSISFSQDDGEEYNTIEEAVHLPEGAITELHSDSEEESSSSDSGSGGSHSFLPGKSKSFTLPKGTTYDDGATVCKSSNASKLDPKIPGQSKDIGIVGTEPRVKLPMSRSMSESIPQLPPPRYSDVMDDARPDYVNVDNLEETYEMPSDFIRPTLEGLCTVHDEHPDLEKINGLLKAKKEPGTYLIRKSRKDEQKVLVVLDDLGQCRAYKIFSHGSDITLDKIVTFQCLDDLLKNYTEKSPLPTTNMYLKKGIYG</sequence>
<dbReference type="InterPro" id="IPR000980">
    <property type="entry name" value="SH2"/>
</dbReference>
<dbReference type="Proteomes" id="UP001497497">
    <property type="component" value="Unassembled WGS sequence"/>
</dbReference>
<keyword evidence="5" id="KW-1185">Reference proteome</keyword>
<accession>A0AAV2HRP6</accession>
<dbReference type="GO" id="GO:0017124">
    <property type="term" value="F:SH3 domain binding"/>
    <property type="evidence" value="ECO:0007669"/>
    <property type="project" value="TreeGrafter"/>
</dbReference>
<feature type="region of interest" description="Disordered" evidence="2">
    <location>
        <begin position="167"/>
        <end position="200"/>
    </location>
</feature>
<dbReference type="CDD" id="cd00173">
    <property type="entry name" value="SH2"/>
    <property type="match status" value="1"/>
</dbReference>
<keyword evidence="1" id="KW-0727">SH2 domain</keyword>